<reference evidence="2" key="1">
    <citation type="submission" date="2022-08" db="EMBL/GenBank/DDBJ databases">
        <authorList>
            <consortium name="DOE Joint Genome Institute"/>
            <person name="Min B."/>
            <person name="Sierra-Patev S."/>
            <person name="Naranjo-Ortiz M."/>
            <person name="Looney B."/>
            <person name="Konkel Z."/>
            <person name="Slot J.C."/>
            <person name="Sakamoto Y."/>
            <person name="Steenwyk J.L."/>
            <person name="Rokas A."/>
            <person name="Carro J."/>
            <person name="Camarero S."/>
            <person name="Ferreira P."/>
            <person name="Molpeceres G."/>
            <person name="Ruiz-duenas F.J."/>
            <person name="Serrano A."/>
            <person name="Henrissat B."/>
            <person name="Drula E."/>
            <person name="Hughes K.W."/>
            <person name="Mata J.L."/>
            <person name="Ishikawa N.K."/>
            <person name="Vargas-Isla R."/>
            <person name="Ushijima S."/>
            <person name="Smith C.A."/>
            <person name="Ahrendt S."/>
            <person name="Andreopoulos W."/>
            <person name="He G."/>
            <person name="LaButti K."/>
            <person name="Lipzen A."/>
            <person name="Ng V."/>
            <person name="Riley R."/>
            <person name="Sandor L."/>
            <person name="Barry K."/>
            <person name="Martinez A.T."/>
            <person name="Xiao Y."/>
            <person name="Gibbons J.G."/>
            <person name="Terashima K."/>
            <person name="Hibbett D.S."/>
            <person name="Grigoriev I.V."/>
        </authorList>
    </citation>
    <scope>NUCLEOTIDE SEQUENCE</scope>
    <source>
        <strain evidence="2">ET3784</strain>
    </source>
</reference>
<protein>
    <submittedName>
        <fullName evidence="2">Uncharacterized protein</fullName>
    </submittedName>
</protein>
<name>A0AA38MWB6_9AGAR</name>
<evidence type="ECO:0000256" key="1">
    <source>
        <dbReference type="SAM" id="Phobius"/>
    </source>
</evidence>
<dbReference type="AlphaFoldDB" id="A0AA38MWB6"/>
<organism evidence="2 3">
    <name type="scientific">Lentinula guzmanii</name>
    <dbReference type="NCBI Taxonomy" id="2804957"/>
    <lineage>
        <taxon>Eukaryota</taxon>
        <taxon>Fungi</taxon>
        <taxon>Dikarya</taxon>
        <taxon>Basidiomycota</taxon>
        <taxon>Agaricomycotina</taxon>
        <taxon>Agaricomycetes</taxon>
        <taxon>Agaricomycetidae</taxon>
        <taxon>Agaricales</taxon>
        <taxon>Marasmiineae</taxon>
        <taxon>Omphalotaceae</taxon>
        <taxon>Lentinula</taxon>
    </lineage>
</organism>
<evidence type="ECO:0000313" key="3">
    <source>
        <dbReference type="Proteomes" id="UP001176059"/>
    </source>
</evidence>
<dbReference type="Proteomes" id="UP001176059">
    <property type="component" value="Unassembled WGS sequence"/>
</dbReference>
<feature type="transmembrane region" description="Helical" evidence="1">
    <location>
        <begin position="195"/>
        <end position="218"/>
    </location>
</feature>
<keyword evidence="1" id="KW-0812">Transmembrane</keyword>
<sequence>MSRLTQWQFQGDSESYSESEGVLVHVIPPGISLLLYGMLYHLVLLKPSTSFFHVQDVISLYPSLACSSFTVVNARLTRPSWGDAMLALASTASVIIQCVNQGRALLALWNSEAALWGAASTSKIVQDNMKTALIYDYAVLGIYVFSNVLADALLLYRCYIIWEKDLRVVLLPLLGYLCNIVFGILGLTYNTDLVFDFWILAVVENVVLAALITGKIWYIRREAGGFLVLPRK</sequence>
<feature type="transmembrane region" description="Helical" evidence="1">
    <location>
        <begin position="137"/>
        <end position="156"/>
    </location>
</feature>
<accession>A0AA38MWB6</accession>
<reference evidence="2" key="2">
    <citation type="journal article" date="2023" name="Proc. Natl. Acad. Sci. U.S.A.">
        <title>A global phylogenomic analysis of the shiitake genus Lentinula.</title>
        <authorList>
            <person name="Sierra-Patev S."/>
            <person name="Min B."/>
            <person name="Naranjo-Ortiz M."/>
            <person name="Looney B."/>
            <person name="Konkel Z."/>
            <person name="Slot J.C."/>
            <person name="Sakamoto Y."/>
            <person name="Steenwyk J.L."/>
            <person name="Rokas A."/>
            <person name="Carro J."/>
            <person name="Camarero S."/>
            <person name="Ferreira P."/>
            <person name="Molpeceres G."/>
            <person name="Ruiz-Duenas F.J."/>
            <person name="Serrano A."/>
            <person name="Henrissat B."/>
            <person name="Drula E."/>
            <person name="Hughes K.W."/>
            <person name="Mata J.L."/>
            <person name="Ishikawa N.K."/>
            <person name="Vargas-Isla R."/>
            <person name="Ushijima S."/>
            <person name="Smith C.A."/>
            <person name="Donoghue J."/>
            <person name="Ahrendt S."/>
            <person name="Andreopoulos W."/>
            <person name="He G."/>
            <person name="LaButti K."/>
            <person name="Lipzen A."/>
            <person name="Ng V."/>
            <person name="Riley R."/>
            <person name="Sandor L."/>
            <person name="Barry K."/>
            <person name="Martinez A.T."/>
            <person name="Xiao Y."/>
            <person name="Gibbons J.G."/>
            <person name="Terashima K."/>
            <person name="Grigoriev I.V."/>
            <person name="Hibbett D."/>
        </authorList>
    </citation>
    <scope>NUCLEOTIDE SEQUENCE</scope>
    <source>
        <strain evidence="2">ET3784</strain>
    </source>
</reference>
<gene>
    <name evidence="2" type="ORF">DFJ43DRAFT_744983</name>
</gene>
<dbReference type="EMBL" id="JANVFO010000066">
    <property type="protein sequence ID" value="KAJ3719121.1"/>
    <property type="molecule type" value="Genomic_DNA"/>
</dbReference>
<keyword evidence="1" id="KW-0472">Membrane</keyword>
<feature type="transmembrane region" description="Helical" evidence="1">
    <location>
        <begin position="22"/>
        <end position="45"/>
    </location>
</feature>
<proteinExistence type="predicted"/>
<keyword evidence="1" id="KW-1133">Transmembrane helix</keyword>
<comment type="caution">
    <text evidence="2">The sequence shown here is derived from an EMBL/GenBank/DDBJ whole genome shotgun (WGS) entry which is preliminary data.</text>
</comment>
<evidence type="ECO:0000313" key="2">
    <source>
        <dbReference type="EMBL" id="KAJ3719121.1"/>
    </source>
</evidence>
<keyword evidence="3" id="KW-1185">Reference proteome</keyword>
<feature type="transmembrane region" description="Helical" evidence="1">
    <location>
        <begin position="168"/>
        <end position="189"/>
    </location>
</feature>